<dbReference type="Gene3D" id="3.40.50.300">
    <property type="entry name" value="P-loop containing nucleotide triphosphate hydrolases"/>
    <property type="match status" value="1"/>
</dbReference>
<name>A0A379PKJ7_9PROT</name>
<proteinExistence type="predicted"/>
<dbReference type="RefSeq" id="WP_027297358.1">
    <property type="nucleotide sequence ID" value="NZ_CBCSHT010000052.1"/>
</dbReference>
<evidence type="ECO:0000313" key="2">
    <source>
        <dbReference type="EMBL" id="SUE95458.1"/>
    </source>
</evidence>
<organism evidence="2 3">
    <name type="scientific">Roseomonas mucosa</name>
    <dbReference type="NCBI Taxonomy" id="207340"/>
    <lineage>
        <taxon>Bacteria</taxon>
        <taxon>Pseudomonadati</taxon>
        <taxon>Pseudomonadota</taxon>
        <taxon>Alphaproteobacteria</taxon>
        <taxon>Acetobacterales</taxon>
        <taxon>Roseomonadaceae</taxon>
        <taxon>Roseomonas</taxon>
    </lineage>
</organism>
<protein>
    <submittedName>
        <fullName evidence="2">Type IV secretory pathway, VirB4 components</fullName>
    </submittedName>
</protein>
<dbReference type="SUPFAM" id="SSF52540">
    <property type="entry name" value="P-loop containing nucleoside triphosphate hydrolases"/>
    <property type="match status" value="1"/>
</dbReference>
<dbReference type="InterPro" id="IPR027417">
    <property type="entry name" value="P-loop_NTPase"/>
</dbReference>
<dbReference type="AlphaFoldDB" id="A0A379PKJ7"/>
<dbReference type="EMBL" id="UGVN01000003">
    <property type="protein sequence ID" value="SUE95458.1"/>
    <property type="molecule type" value="Genomic_DNA"/>
</dbReference>
<sequence length="1021" mass="112385">MIATAITRGLAGLSLVLRQPLPAFCEIETAHGDALVTRQCDYLSVVRIEGMRRMAKRDDVERIATAQRIDLAGALEDRGHAIVGWYVSDPDMAGVEIERLNLASCRTIARELGLNVSDVLEERAALWPRIMRWEAAYYVLWTRRAVLTKEERRQMAEEQKVLSREGPRAGNSQRYYLRSEVMAARHTAFVSRVVASLGNNDVATRELDAHEALRVIRESVYRETAGSDWKATLPGDRVMPRATEDPDGGESPTAGMLWPAVAEQMFHADAETLGGQRVRIGDHDYAPVDMAVGPEDPRPFVELSARLGQDRIPWRSAVVIEGGGRNAMQIKEVAATFFSMFPGNADIRRAFDALRQARNEDNHIGVRLRASFATWAPAGEMRLLRRRASTLAQRIEGWGNCKTTPIAGDPLEGALSSVPGLSLTSTGTPQIALLGDAFAMLPWNRTASPWEQGSVLFRRPDGAIWPYDPSGGDKRPLVCDVFVAPPGSGKSVLANCINLGLVLSPAVLGVKGARLPLIGKADIGPSAQGFVRLVREALGPAREHEAIFVTMQFGPGYEVNIFDLQVGCHYPLPLERSFLQNFLALATTPPDTSTPFEGMAQLIGAVIDEAYRLCTDVTGGSPKPYRAGVEPEVDAALRRHGLVLPGDTPWWRDAVDALIGAGEMRLAEVAQRHAVPVLQDLIAAARSDQIRDAFKDLHIAETSESACTLFERYVYDLIRRFPSLSRPTRLDFGPARIIVLDLAAVAPAGSAAANRQTELMYMLARHLLARNFFLHPDYAQFVPEPVRDYHRERFQEVMEAVKRLDYDEWHRTRGSPLVRAQAELDVREGRKHNIQLGFSSQRLEDMGEAIVAQSTGRFILRTGDEKEREEIITRFDLSAASADVVRYALNGPGPNGAPFLAVLTAGGAKYEQMLINSLGPVELWALSTTPGDTSLRNRLYAALGFSEALRRLAKVFKRGSAVKEIERRKNERLKLGELDTRAEAGVVDEIAAELIDGKGLGIVLRDVAPDHGQPSQKLAAE</sequence>
<gene>
    <name evidence="2" type="ORF">NCTC13291_04345</name>
</gene>
<accession>A0A379PKJ7</accession>
<dbReference type="Proteomes" id="UP000254919">
    <property type="component" value="Unassembled WGS sequence"/>
</dbReference>
<feature type="region of interest" description="Disordered" evidence="1">
    <location>
        <begin position="232"/>
        <end position="251"/>
    </location>
</feature>
<evidence type="ECO:0000313" key="3">
    <source>
        <dbReference type="Proteomes" id="UP000254919"/>
    </source>
</evidence>
<reference evidence="2 3" key="1">
    <citation type="submission" date="2018-06" db="EMBL/GenBank/DDBJ databases">
        <authorList>
            <consortium name="Pathogen Informatics"/>
            <person name="Doyle S."/>
        </authorList>
    </citation>
    <scope>NUCLEOTIDE SEQUENCE [LARGE SCALE GENOMIC DNA]</scope>
    <source>
        <strain evidence="2 3">NCTC13291</strain>
    </source>
</reference>
<evidence type="ECO:0000256" key="1">
    <source>
        <dbReference type="SAM" id="MobiDB-lite"/>
    </source>
</evidence>